<dbReference type="PIRSF" id="PIRSF000779">
    <property type="entry name" value="RNA_pol_Rpb8"/>
    <property type="match status" value="1"/>
</dbReference>
<dbReference type="AlphaFoldDB" id="A0ABC8X572"/>
<dbReference type="Pfam" id="PF03870">
    <property type="entry name" value="RNA_pol_Rpb8"/>
    <property type="match status" value="2"/>
</dbReference>
<feature type="compositionally biased region" description="Basic and acidic residues" evidence="4">
    <location>
        <begin position="107"/>
        <end position="157"/>
    </location>
</feature>
<evidence type="ECO:0000313" key="5">
    <source>
        <dbReference type="EMBL" id="CAL4920097.1"/>
    </source>
</evidence>
<evidence type="ECO:0000256" key="4">
    <source>
        <dbReference type="SAM" id="MobiDB-lite"/>
    </source>
</evidence>
<dbReference type="PANTHER" id="PTHR10917">
    <property type="entry name" value="DNA-DIRECTED RNA POLYMERASES I, II, AND III SUBUNIT RPABC3"/>
    <property type="match status" value="1"/>
</dbReference>
<dbReference type="PANTHER" id="PTHR10917:SF0">
    <property type="entry name" value="DNA-DIRECTED RNA POLYMERASES I, II, AND III SUBUNIT RPABC3"/>
    <property type="match status" value="1"/>
</dbReference>
<organism evidence="5 6">
    <name type="scientific">Urochloa decumbens</name>
    <dbReference type="NCBI Taxonomy" id="240449"/>
    <lineage>
        <taxon>Eukaryota</taxon>
        <taxon>Viridiplantae</taxon>
        <taxon>Streptophyta</taxon>
        <taxon>Embryophyta</taxon>
        <taxon>Tracheophyta</taxon>
        <taxon>Spermatophyta</taxon>
        <taxon>Magnoliopsida</taxon>
        <taxon>Liliopsida</taxon>
        <taxon>Poales</taxon>
        <taxon>Poaceae</taxon>
        <taxon>PACMAD clade</taxon>
        <taxon>Panicoideae</taxon>
        <taxon>Panicodae</taxon>
        <taxon>Paniceae</taxon>
        <taxon>Melinidinae</taxon>
        <taxon>Urochloa</taxon>
    </lineage>
</organism>
<name>A0ABC8X572_9POAL</name>
<dbReference type="SUPFAM" id="SSF50249">
    <property type="entry name" value="Nucleic acid-binding proteins"/>
    <property type="match status" value="2"/>
</dbReference>
<gene>
    <name evidence="5" type="ORF">URODEC1_LOCUS20210</name>
</gene>
<evidence type="ECO:0000256" key="2">
    <source>
        <dbReference type="ARBA" id="ARBA00008912"/>
    </source>
</evidence>
<dbReference type="Proteomes" id="UP001497457">
    <property type="component" value="Chromosome 13rd"/>
</dbReference>
<dbReference type="GO" id="GO:0005654">
    <property type="term" value="C:nucleoplasm"/>
    <property type="evidence" value="ECO:0007669"/>
    <property type="project" value="UniProtKB-ARBA"/>
</dbReference>
<reference evidence="5 6" key="2">
    <citation type="submission" date="2024-10" db="EMBL/GenBank/DDBJ databases">
        <authorList>
            <person name="Ryan C."/>
        </authorList>
    </citation>
    <scope>NUCLEOTIDE SEQUENCE [LARGE SCALE GENOMIC DNA]</scope>
</reference>
<dbReference type="InterPro" id="IPR005570">
    <property type="entry name" value="RPABC3"/>
</dbReference>
<dbReference type="InterPro" id="IPR012340">
    <property type="entry name" value="NA-bd_OB-fold"/>
</dbReference>
<evidence type="ECO:0000313" key="6">
    <source>
        <dbReference type="Proteomes" id="UP001497457"/>
    </source>
</evidence>
<dbReference type="EMBL" id="OZ075123">
    <property type="protein sequence ID" value="CAL4920097.1"/>
    <property type="molecule type" value="Genomic_DNA"/>
</dbReference>
<keyword evidence="6" id="KW-1185">Reference proteome</keyword>
<sequence length="196" mass="21958">MTEFLFDDVFIVTRLDPDGRKFDRVSRVEARSEIPGMYMQLDVATEVYPMCVGEKFKMVLAETLNLDGSADTGYYTPTGQETLADKYDYVMQGKLYKIADYVPPPPPEKKDAQKDGETSSNKDEETSQKDEDTSSKKDEDTTSKNDADTSSKASKEDPKVEIFASFGGLLMVLRGDPSFAAPFGLDKRIFLLIRKV</sequence>
<proteinExistence type="inferred from homology"/>
<keyword evidence="3" id="KW-0539">Nucleus</keyword>
<dbReference type="Gene3D" id="2.40.50.140">
    <property type="entry name" value="Nucleic acid-binding proteins"/>
    <property type="match status" value="1"/>
</dbReference>
<dbReference type="SMART" id="SM00658">
    <property type="entry name" value="RPOL8c"/>
    <property type="match status" value="1"/>
</dbReference>
<comment type="similarity">
    <text evidence="2">Belongs to the eukaryotic RPB8 RNA polymerase subunit family.</text>
</comment>
<comment type="subcellular location">
    <subcellularLocation>
        <location evidence="1">Nucleus</location>
    </subcellularLocation>
</comment>
<evidence type="ECO:0000256" key="3">
    <source>
        <dbReference type="ARBA" id="ARBA00023242"/>
    </source>
</evidence>
<reference evidence="6" key="1">
    <citation type="submission" date="2024-06" db="EMBL/GenBank/DDBJ databases">
        <authorList>
            <person name="Ryan C."/>
        </authorList>
    </citation>
    <scope>NUCLEOTIDE SEQUENCE [LARGE SCALE GENOMIC DNA]</scope>
</reference>
<feature type="region of interest" description="Disordered" evidence="4">
    <location>
        <begin position="99"/>
        <end position="157"/>
    </location>
</feature>
<accession>A0ABC8X572</accession>
<protein>
    <submittedName>
        <fullName evidence="5">Uncharacterized protein</fullName>
    </submittedName>
</protein>
<evidence type="ECO:0000256" key="1">
    <source>
        <dbReference type="ARBA" id="ARBA00004123"/>
    </source>
</evidence>